<dbReference type="Proteomes" id="UP001499843">
    <property type="component" value="Unassembled WGS sequence"/>
</dbReference>
<reference evidence="3" key="1">
    <citation type="journal article" date="2019" name="Int. J. Syst. Evol. Microbiol.">
        <title>The Global Catalogue of Microorganisms (GCM) 10K type strain sequencing project: providing services to taxonomists for standard genome sequencing and annotation.</title>
        <authorList>
            <consortium name="The Broad Institute Genomics Platform"/>
            <consortium name="The Broad Institute Genome Sequencing Center for Infectious Disease"/>
            <person name="Wu L."/>
            <person name="Ma J."/>
        </authorList>
    </citation>
    <scope>NUCLEOTIDE SEQUENCE [LARGE SCALE GENOMIC DNA]</scope>
    <source>
        <strain evidence="3">JCM 16114</strain>
    </source>
</reference>
<dbReference type="PROSITE" id="PS50943">
    <property type="entry name" value="HTH_CROC1"/>
    <property type="match status" value="1"/>
</dbReference>
<protein>
    <submittedName>
        <fullName evidence="2">Helix-turn-helix transcriptional regulator</fullName>
    </submittedName>
</protein>
<dbReference type="InterPro" id="IPR010982">
    <property type="entry name" value="Lambda_DNA-bd_dom_sf"/>
</dbReference>
<evidence type="ECO:0000259" key="1">
    <source>
        <dbReference type="PROSITE" id="PS50943"/>
    </source>
</evidence>
<keyword evidence="3" id="KW-1185">Reference proteome</keyword>
<organism evidence="2 3">
    <name type="scientific">Nonomuraea monospora</name>
    <dbReference type="NCBI Taxonomy" id="568818"/>
    <lineage>
        <taxon>Bacteria</taxon>
        <taxon>Bacillati</taxon>
        <taxon>Actinomycetota</taxon>
        <taxon>Actinomycetes</taxon>
        <taxon>Streptosporangiales</taxon>
        <taxon>Streptosporangiaceae</taxon>
        <taxon>Nonomuraea</taxon>
    </lineage>
</organism>
<name>A0ABP5PXB9_9ACTN</name>
<sequence length="407" mass="44231">MRGMTSNLSIGQRVAWYRRRRGMSQDVLAGLVGRTTDWLSKAENDRITLDRLSVIKSLANALDVSLGDLLAEPQLFEWTDESGDRTIPALRAAITDYRQLSPMAELIVNAEPPSLTALTSAIDEVWRAYQGAKYSYAIRVLPGLIGEAHHAARVGAGDTRLSALGVLGQVYHAAASILTKVGEADLAWIAAERGLTFARESGDQLITASLLRCVTHALLANGRYAAAKQLTVDAAELLSPGLPLATPELLSVYGTLYLAGAMAAARDEDREATRAFLAEAWESAARLGRDANYVWTAFGPTNVRIHEVATAIELGDTQVAVNVGPRLDTSGLPIERRARHGLAVAHAYSLRNRTDDALTALLEAEAIAPEQVRHHYLSRQLTMSWIRRQKGKPGFQLASLARRLNIV</sequence>
<feature type="domain" description="HTH cro/C1-type" evidence="1">
    <location>
        <begin position="17"/>
        <end position="69"/>
    </location>
</feature>
<dbReference type="Pfam" id="PF13560">
    <property type="entry name" value="HTH_31"/>
    <property type="match status" value="1"/>
</dbReference>
<dbReference type="SUPFAM" id="SSF47413">
    <property type="entry name" value="lambda repressor-like DNA-binding domains"/>
    <property type="match status" value="1"/>
</dbReference>
<evidence type="ECO:0000313" key="3">
    <source>
        <dbReference type="Proteomes" id="UP001499843"/>
    </source>
</evidence>
<comment type="caution">
    <text evidence="2">The sequence shown here is derived from an EMBL/GenBank/DDBJ whole genome shotgun (WGS) entry which is preliminary data.</text>
</comment>
<evidence type="ECO:0000313" key="2">
    <source>
        <dbReference type="EMBL" id="GAA2215643.1"/>
    </source>
</evidence>
<accession>A0ABP5PXB9</accession>
<dbReference type="CDD" id="cd00093">
    <property type="entry name" value="HTH_XRE"/>
    <property type="match status" value="1"/>
</dbReference>
<dbReference type="SMART" id="SM00530">
    <property type="entry name" value="HTH_XRE"/>
    <property type="match status" value="1"/>
</dbReference>
<dbReference type="InterPro" id="IPR001387">
    <property type="entry name" value="Cro/C1-type_HTH"/>
</dbReference>
<dbReference type="RefSeq" id="WP_344494542.1">
    <property type="nucleotide sequence ID" value="NZ_BAAAQX010000052.1"/>
</dbReference>
<dbReference type="EMBL" id="BAAAQX010000052">
    <property type="protein sequence ID" value="GAA2215643.1"/>
    <property type="molecule type" value="Genomic_DNA"/>
</dbReference>
<dbReference type="Gene3D" id="1.10.260.40">
    <property type="entry name" value="lambda repressor-like DNA-binding domains"/>
    <property type="match status" value="1"/>
</dbReference>
<proteinExistence type="predicted"/>
<gene>
    <name evidence="2" type="ORF">GCM10009850_111110</name>
</gene>